<reference evidence="2 3" key="1">
    <citation type="submission" date="2024-04" db="EMBL/GenBank/DDBJ databases">
        <title>Draft genome sequence of Thalassolituus maritimus NBRC 116585.</title>
        <authorList>
            <person name="Miyakawa T."/>
            <person name="Kusuya Y."/>
            <person name="Miura T."/>
        </authorList>
    </citation>
    <scope>NUCLEOTIDE SEQUENCE [LARGE SCALE GENOMIC DNA]</scope>
    <source>
        <strain evidence="2 3">5NW40-0001</strain>
    </source>
</reference>
<evidence type="ECO:0000256" key="1">
    <source>
        <dbReference type="SAM" id="SignalP"/>
    </source>
</evidence>
<evidence type="ECO:0000313" key="3">
    <source>
        <dbReference type="Proteomes" id="UP001481413"/>
    </source>
</evidence>
<sequence length="605" mass="66969">MLTMKRYFFAFFTALVFSLQTYAELRSMSEVELSNATGEGLGFALEDFAFSTDDAVATVTGFENSNNEEITAEWRQFYIYGEGSQYGTELVTTDIGSYLHPWVFRTARGGSSPEYAAFEEDTALLEFKADSYTSPLQDSASFILHNRYQGCIWGHNGCGDGASPFEAVAAVDAHITQYNAEYTDLLNTYSSVYGGQVSSSLIIEAETVQTPGGVVYEQQLVIEARQVELESAIRSYENANPGAYAAAQQTAGEEYQEAIDLYELTDQSVSLGEKYSCGLVGLSCSQEERAYNNQVDEWADAQEAVGDIEDNWKDETLALSAANSELGDILIGEDSIDETGQTLAQRIADADRFQVLCGDSATNDDCENGMISRRSGERETVNDIAVAIDSGQVRRQGMDIGSRFKFELVNENKNTGEITRVDDFLSFELRGVYLDGAYMRLWSRPDEAGLSELQGELSLRFFAKEYAISACGVECEILPDDSPETIQDKILLRDSTALKLNNYLYDLNLGYGDVQPMTFQVTSDGNFVFEMDMPDFDRTGLPRTVDNVREFFNDYYDNAPKSNLIIGQVQLGSVPESGPNYGDLGGVRAVGLRAQYLRIESFDLN</sequence>
<proteinExistence type="predicted"/>
<evidence type="ECO:0000313" key="2">
    <source>
        <dbReference type="EMBL" id="GAA6146371.1"/>
    </source>
</evidence>
<accession>A0ABQ0A1V4</accession>
<keyword evidence="1" id="KW-0732">Signal</keyword>
<comment type="caution">
    <text evidence="2">The sequence shown here is derived from an EMBL/GenBank/DDBJ whole genome shotgun (WGS) entry which is preliminary data.</text>
</comment>
<feature type="chain" id="PRO_5047517137" evidence="1">
    <location>
        <begin position="24"/>
        <end position="605"/>
    </location>
</feature>
<feature type="signal peptide" evidence="1">
    <location>
        <begin position="1"/>
        <end position="23"/>
    </location>
</feature>
<dbReference type="EMBL" id="BAABWH010000007">
    <property type="protein sequence ID" value="GAA6146371.1"/>
    <property type="molecule type" value="Genomic_DNA"/>
</dbReference>
<name>A0ABQ0A1V4_9GAMM</name>
<organism evidence="2 3">
    <name type="scientific">Thalassolituus maritimus</name>
    <dbReference type="NCBI Taxonomy" id="484498"/>
    <lineage>
        <taxon>Bacteria</taxon>
        <taxon>Pseudomonadati</taxon>
        <taxon>Pseudomonadota</taxon>
        <taxon>Gammaproteobacteria</taxon>
        <taxon>Oceanospirillales</taxon>
        <taxon>Oceanospirillaceae</taxon>
        <taxon>Thalassolituus</taxon>
    </lineage>
</organism>
<keyword evidence="3" id="KW-1185">Reference proteome</keyword>
<gene>
    <name evidence="2" type="ORF">NBRC116585_24890</name>
</gene>
<dbReference type="Proteomes" id="UP001481413">
    <property type="component" value="Unassembled WGS sequence"/>
</dbReference>
<protein>
    <submittedName>
        <fullName evidence="2">Uncharacterized protein</fullName>
    </submittedName>
</protein>